<reference evidence="1" key="1">
    <citation type="journal article" date="2021" name="Proc. Natl. Acad. Sci. U.S.A.">
        <title>A Catalog of Tens of Thousands of Viruses from Human Metagenomes Reveals Hidden Associations with Chronic Diseases.</title>
        <authorList>
            <person name="Tisza M.J."/>
            <person name="Buck C.B."/>
        </authorList>
    </citation>
    <scope>NUCLEOTIDE SEQUENCE</scope>
    <source>
        <strain evidence="1">CtXVO17</strain>
    </source>
</reference>
<dbReference type="EMBL" id="BK015316">
    <property type="protein sequence ID" value="DAE01044.1"/>
    <property type="molecule type" value="Genomic_DNA"/>
</dbReference>
<proteinExistence type="predicted"/>
<protein>
    <submittedName>
        <fullName evidence="1">Uncharacterized protein</fullName>
    </submittedName>
</protein>
<organism evidence="1">
    <name type="scientific">Myoviridae sp. ctXVO17</name>
    <dbReference type="NCBI Taxonomy" id="2825121"/>
    <lineage>
        <taxon>Viruses</taxon>
        <taxon>Duplodnaviria</taxon>
        <taxon>Heunggongvirae</taxon>
        <taxon>Uroviricota</taxon>
        <taxon>Caudoviricetes</taxon>
    </lineage>
</organism>
<accession>A0A8S5P4B6</accession>
<name>A0A8S5P4B6_9CAUD</name>
<sequence length="31" mass="3468">MIPIVLLSISSNLFSSSFRLILHIGAPHQYI</sequence>
<evidence type="ECO:0000313" key="1">
    <source>
        <dbReference type="EMBL" id="DAE01044.1"/>
    </source>
</evidence>